<name>A0A6A5YDI9_9PEZI</name>
<feature type="signal peptide" evidence="1">
    <location>
        <begin position="1"/>
        <end position="20"/>
    </location>
</feature>
<feature type="non-terminal residue" evidence="3">
    <location>
        <position position="1"/>
    </location>
</feature>
<evidence type="ECO:0000259" key="2">
    <source>
        <dbReference type="Pfam" id="PF00668"/>
    </source>
</evidence>
<feature type="chain" id="PRO_5025405724" description="Condensation domain-containing protein" evidence="1">
    <location>
        <begin position="21"/>
        <end position="84"/>
    </location>
</feature>
<keyword evidence="1" id="KW-0732">Signal</keyword>
<dbReference type="OrthoDB" id="5106613at2759"/>
<protein>
    <recommendedName>
        <fullName evidence="2">Condensation domain-containing protein</fullName>
    </recommendedName>
</protein>
<dbReference type="EMBL" id="ML978714">
    <property type="protein sequence ID" value="KAF2089768.1"/>
    <property type="molecule type" value="Genomic_DNA"/>
</dbReference>
<dbReference type="Proteomes" id="UP000799776">
    <property type="component" value="Unassembled WGS sequence"/>
</dbReference>
<evidence type="ECO:0000256" key="1">
    <source>
        <dbReference type="SAM" id="SignalP"/>
    </source>
</evidence>
<gene>
    <name evidence="3" type="ORF">K490DRAFT_15127</name>
</gene>
<accession>A0A6A5YDI9</accession>
<organism evidence="3 4">
    <name type="scientific">Saccharata proteae CBS 121410</name>
    <dbReference type="NCBI Taxonomy" id="1314787"/>
    <lineage>
        <taxon>Eukaryota</taxon>
        <taxon>Fungi</taxon>
        <taxon>Dikarya</taxon>
        <taxon>Ascomycota</taxon>
        <taxon>Pezizomycotina</taxon>
        <taxon>Dothideomycetes</taxon>
        <taxon>Dothideomycetes incertae sedis</taxon>
        <taxon>Botryosphaeriales</taxon>
        <taxon>Saccharataceae</taxon>
        <taxon>Saccharata</taxon>
    </lineage>
</organism>
<dbReference type="GO" id="GO:0044550">
    <property type="term" value="P:secondary metabolite biosynthetic process"/>
    <property type="evidence" value="ECO:0007669"/>
    <property type="project" value="TreeGrafter"/>
</dbReference>
<dbReference type="AlphaFoldDB" id="A0A6A5YDI9"/>
<keyword evidence="4" id="KW-1185">Reference proteome</keyword>
<dbReference type="PANTHER" id="PTHR45527:SF1">
    <property type="entry name" value="FATTY ACID SYNTHASE"/>
    <property type="match status" value="1"/>
</dbReference>
<evidence type="ECO:0000313" key="4">
    <source>
        <dbReference type="Proteomes" id="UP000799776"/>
    </source>
</evidence>
<proteinExistence type="predicted"/>
<dbReference type="GO" id="GO:0005737">
    <property type="term" value="C:cytoplasm"/>
    <property type="evidence" value="ECO:0007669"/>
    <property type="project" value="TreeGrafter"/>
</dbReference>
<dbReference type="Pfam" id="PF00668">
    <property type="entry name" value="Condensation"/>
    <property type="match status" value="1"/>
</dbReference>
<feature type="non-terminal residue" evidence="3">
    <location>
        <position position="84"/>
    </location>
</feature>
<dbReference type="SUPFAM" id="SSF52777">
    <property type="entry name" value="CoA-dependent acyltransferases"/>
    <property type="match status" value="1"/>
</dbReference>
<sequence length="84" mass="8991">IATVLRAAWAILMGVNSGGAKDVVFGSIVHGRNAPLDGIETVMGPTIAAIPVRVRFDREEPVQKLLFRVQAESSEMIPHEALGL</sequence>
<feature type="domain" description="Condensation" evidence="2">
    <location>
        <begin position="2"/>
        <end position="83"/>
    </location>
</feature>
<evidence type="ECO:0000313" key="3">
    <source>
        <dbReference type="EMBL" id="KAF2089768.1"/>
    </source>
</evidence>
<dbReference type="PANTHER" id="PTHR45527">
    <property type="entry name" value="NONRIBOSOMAL PEPTIDE SYNTHETASE"/>
    <property type="match status" value="1"/>
</dbReference>
<dbReference type="Gene3D" id="3.30.559.30">
    <property type="entry name" value="Nonribosomal peptide synthetase, condensation domain"/>
    <property type="match status" value="1"/>
</dbReference>
<dbReference type="GO" id="GO:0031177">
    <property type="term" value="F:phosphopantetheine binding"/>
    <property type="evidence" value="ECO:0007669"/>
    <property type="project" value="TreeGrafter"/>
</dbReference>
<dbReference type="InterPro" id="IPR001242">
    <property type="entry name" value="Condensation_dom"/>
</dbReference>
<dbReference type="GO" id="GO:0043041">
    <property type="term" value="P:amino acid activation for nonribosomal peptide biosynthetic process"/>
    <property type="evidence" value="ECO:0007669"/>
    <property type="project" value="TreeGrafter"/>
</dbReference>
<reference evidence="3" key="1">
    <citation type="journal article" date="2020" name="Stud. Mycol.">
        <title>101 Dothideomycetes genomes: a test case for predicting lifestyles and emergence of pathogens.</title>
        <authorList>
            <person name="Haridas S."/>
            <person name="Albert R."/>
            <person name="Binder M."/>
            <person name="Bloem J."/>
            <person name="Labutti K."/>
            <person name="Salamov A."/>
            <person name="Andreopoulos B."/>
            <person name="Baker S."/>
            <person name="Barry K."/>
            <person name="Bills G."/>
            <person name="Bluhm B."/>
            <person name="Cannon C."/>
            <person name="Castanera R."/>
            <person name="Culley D."/>
            <person name="Daum C."/>
            <person name="Ezra D."/>
            <person name="Gonzalez J."/>
            <person name="Henrissat B."/>
            <person name="Kuo A."/>
            <person name="Liang C."/>
            <person name="Lipzen A."/>
            <person name="Lutzoni F."/>
            <person name="Magnuson J."/>
            <person name="Mondo S."/>
            <person name="Nolan M."/>
            <person name="Ohm R."/>
            <person name="Pangilinan J."/>
            <person name="Park H.-J."/>
            <person name="Ramirez L."/>
            <person name="Alfaro M."/>
            <person name="Sun H."/>
            <person name="Tritt A."/>
            <person name="Yoshinaga Y."/>
            <person name="Zwiers L.-H."/>
            <person name="Turgeon B."/>
            <person name="Goodwin S."/>
            <person name="Spatafora J."/>
            <person name="Crous P."/>
            <person name="Grigoriev I."/>
        </authorList>
    </citation>
    <scope>NUCLEOTIDE SEQUENCE</scope>
    <source>
        <strain evidence="3">CBS 121410</strain>
    </source>
</reference>
<dbReference type="GO" id="GO:0003824">
    <property type="term" value="F:catalytic activity"/>
    <property type="evidence" value="ECO:0007669"/>
    <property type="project" value="InterPro"/>
</dbReference>